<gene>
    <name evidence="1" type="ORF">ZYGR_0BT00110</name>
</gene>
<protein>
    <submittedName>
        <fullName evidence="1">Uncharacterized protein</fullName>
    </submittedName>
</protein>
<evidence type="ECO:0000313" key="2">
    <source>
        <dbReference type="Proteomes" id="UP000187013"/>
    </source>
</evidence>
<sequence length="154" mass="17814">MMEKGYSSFFELGVDLRKSEKSGWSTVLGKSHPPLRIRGPYILVRTKKKKITRSTKSSKKMGKSIFWSNVRLPLHVKRPCLLVGTNKSGSPQWKVRTSSTNSTVIATLHSRSFCILVKTKQMGNSYYDIWLFWKMETALDECPFHFYFFNVLLP</sequence>
<comment type="caution">
    <text evidence="1">The sequence shown here is derived from an EMBL/GenBank/DDBJ whole genome shotgun (WGS) entry which is preliminary data.</text>
</comment>
<name>A0A1Q3AL17_ZYGRO</name>
<dbReference type="Proteomes" id="UP000187013">
    <property type="component" value="Unassembled WGS sequence"/>
</dbReference>
<accession>A0A1Q3AL17</accession>
<reference evidence="1 2" key="1">
    <citation type="submission" date="2016-08" db="EMBL/GenBank/DDBJ databases">
        <title>Draft genome sequence of allopolyploid Zygosaccharomyces rouxii.</title>
        <authorList>
            <person name="Watanabe J."/>
            <person name="Uehara K."/>
            <person name="Mogi Y."/>
            <person name="Tsukioka Y."/>
        </authorList>
    </citation>
    <scope>NUCLEOTIDE SEQUENCE [LARGE SCALE GENOMIC DNA]</scope>
    <source>
        <strain evidence="1 2">NBRC 110957</strain>
    </source>
</reference>
<proteinExistence type="predicted"/>
<evidence type="ECO:0000313" key="1">
    <source>
        <dbReference type="EMBL" id="GAV56431.1"/>
    </source>
</evidence>
<dbReference type="EMBL" id="BDGX01000072">
    <property type="protein sequence ID" value="GAV56431.1"/>
    <property type="molecule type" value="Genomic_DNA"/>
</dbReference>
<dbReference type="AlphaFoldDB" id="A0A1Q3AL17"/>
<organism evidence="1 2">
    <name type="scientific">Zygosaccharomyces rouxii</name>
    <dbReference type="NCBI Taxonomy" id="4956"/>
    <lineage>
        <taxon>Eukaryota</taxon>
        <taxon>Fungi</taxon>
        <taxon>Dikarya</taxon>
        <taxon>Ascomycota</taxon>
        <taxon>Saccharomycotina</taxon>
        <taxon>Saccharomycetes</taxon>
        <taxon>Saccharomycetales</taxon>
        <taxon>Saccharomycetaceae</taxon>
        <taxon>Zygosaccharomyces</taxon>
    </lineage>
</organism>